<feature type="transmembrane region" description="Helical" evidence="6">
    <location>
        <begin position="339"/>
        <end position="363"/>
    </location>
</feature>
<protein>
    <submittedName>
        <fullName evidence="8">ABC transporter permease protein</fullName>
    </submittedName>
</protein>
<feature type="transmembrane region" description="Helical" evidence="6">
    <location>
        <begin position="293"/>
        <end position="319"/>
    </location>
</feature>
<feature type="transmembrane region" description="Helical" evidence="6">
    <location>
        <begin position="415"/>
        <end position="435"/>
    </location>
</feature>
<dbReference type="Pfam" id="PF02687">
    <property type="entry name" value="FtsX"/>
    <property type="match status" value="2"/>
</dbReference>
<feature type="transmembrane region" description="Helical" evidence="6">
    <location>
        <begin position="21"/>
        <end position="42"/>
    </location>
</feature>
<comment type="subcellular location">
    <subcellularLocation>
        <location evidence="1">Cell membrane</location>
        <topology evidence="1">Multi-pass membrane protein</topology>
    </subcellularLocation>
</comment>
<organism evidence="8 9">
    <name type="scientific">Methanobrevibacter millerae</name>
    <dbReference type="NCBI Taxonomy" id="230361"/>
    <lineage>
        <taxon>Archaea</taxon>
        <taxon>Methanobacteriati</taxon>
        <taxon>Methanobacteriota</taxon>
        <taxon>Methanomada group</taxon>
        <taxon>Methanobacteria</taxon>
        <taxon>Methanobacteriales</taxon>
        <taxon>Methanobacteriaceae</taxon>
        <taxon>Methanobrevibacter</taxon>
    </lineage>
</organism>
<dbReference type="PANTHER" id="PTHR30287">
    <property type="entry name" value="MEMBRANE COMPONENT OF PREDICTED ABC SUPERFAMILY METABOLITE UPTAKE TRANSPORTER"/>
    <property type="match status" value="1"/>
</dbReference>
<dbReference type="OrthoDB" id="75871at2157"/>
<name>A0A0U3CV54_9EURY</name>
<keyword evidence="4 6" id="KW-1133">Transmembrane helix</keyword>
<evidence type="ECO:0000256" key="3">
    <source>
        <dbReference type="ARBA" id="ARBA00022692"/>
    </source>
</evidence>
<dbReference type="EMBL" id="CP011266">
    <property type="protein sequence ID" value="ALT69567.1"/>
    <property type="molecule type" value="Genomic_DNA"/>
</dbReference>
<dbReference type="InterPro" id="IPR038766">
    <property type="entry name" value="Membrane_comp_ABC_pdt"/>
</dbReference>
<evidence type="ECO:0000256" key="1">
    <source>
        <dbReference type="ARBA" id="ARBA00004651"/>
    </source>
</evidence>
<sequence length="752" mass="84213">MSLSKKMLRDIKINKTQFISIFLMAFLGIFAFCGVCSEYYGLEQTSSDFYTNTNLADGWIYNTTITDDAIDEINNFTTNSEKQLVVQSVANFSNDPDITLHFVEDNEISIFYVSQGQEFNLSDESGVWLDKRFADAQNLSVGDNISFKFNGIEIEKEIKGIGYSPEYVYEASPTSIIPDFKDMGFAYMSYKAFPSDIKYNVLLVKFNQSPDDFKNSLDDSVEYLSFTKQSEHVSVSQFNEEMAQHKMIGDVFPIVFILVTFLTLLTTMTRIISHQRTQIGVLKAVGYKNRTIILHFMSYGFWLVLAGAILGLILGPMIIPNLFYPTMTYRYSLPEWNPGFDISFVVVAALMVLSSLLVSYLAARNISKENPANTMRPKAPNISSSGFLEKSSLWNRLNFNLRWNYRDAKRNKFRALMAIVGVMGCVALLVSAFGMNDSMDNLKTWEYDDISHFESKLIINNGASLSDIDDVRKDVNGHTIMEQAIEIKAQGNEKTASLLILNDTNLISQTDKNKNPLSLSNTDISLSAKMAESLNVGVGDTIKWHVIGSDDWVECKITNIHGEPLSQGIILSSDKLDELGLNFTPTSIITSQNVDKEYDSIKSVTTLSEMKENWDEMSGSIMMMVSILIFFAILLAIVVLYNLGILSFTEIEREIATLKVLGFKTGDLRKLLLTQNIIFAAIGFILGIPLGFYLMTLMVDAAGESLYYIPSLTLGNIILSGVITFAVSIVVNLLFSSKIKNLNMVEALKDVE</sequence>
<feature type="transmembrane region" description="Helical" evidence="6">
    <location>
        <begin position="677"/>
        <end position="695"/>
    </location>
</feature>
<dbReference type="InterPro" id="IPR003838">
    <property type="entry name" value="ABC3_permease_C"/>
</dbReference>
<dbReference type="GO" id="GO:0005886">
    <property type="term" value="C:plasma membrane"/>
    <property type="evidence" value="ECO:0007669"/>
    <property type="project" value="UniProtKB-SubCell"/>
</dbReference>
<keyword evidence="3 6" id="KW-0812">Transmembrane</keyword>
<accession>A0A0U3CV54</accession>
<evidence type="ECO:0000256" key="6">
    <source>
        <dbReference type="SAM" id="Phobius"/>
    </source>
</evidence>
<reference evidence="8 9" key="1">
    <citation type="submission" date="2015-04" db="EMBL/GenBank/DDBJ databases">
        <title>The complete genome sequence of the rumen methanogen Methanobrevibacter millerae SM9.</title>
        <authorList>
            <person name="Leahy S.C."/>
            <person name="Kelly W.J."/>
            <person name="Pacheco D.M."/>
            <person name="Li D."/>
            <person name="Altermann E."/>
            <person name="Attwood G.T."/>
        </authorList>
    </citation>
    <scope>NUCLEOTIDE SEQUENCE [LARGE SCALE GENOMIC DNA]</scope>
    <source>
        <strain evidence="8 9">SM9</strain>
    </source>
</reference>
<dbReference type="PATRIC" id="fig|230361.4.peg.1862"/>
<feature type="transmembrane region" description="Helical" evidence="6">
    <location>
        <begin position="251"/>
        <end position="272"/>
    </location>
</feature>
<gene>
    <name evidence="8" type="ORF">sm9_1800</name>
</gene>
<dbReference type="AlphaFoldDB" id="A0A0U3CV54"/>
<proteinExistence type="predicted"/>
<feature type="transmembrane region" description="Helical" evidence="6">
    <location>
        <begin position="621"/>
        <end position="643"/>
    </location>
</feature>
<keyword evidence="2" id="KW-1003">Cell membrane</keyword>
<feature type="domain" description="ABC3 transporter permease C-terminal" evidence="7">
    <location>
        <begin position="251"/>
        <end position="371"/>
    </location>
</feature>
<evidence type="ECO:0000256" key="2">
    <source>
        <dbReference type="ARBA" id="ARBA00022475"/>
    </source>
</evidence>
<dbReference type="GeneID" id="26736745"/>
<keyword evidence="5 6" id="KW-0472">Membrane</keyword>
<dbReference type="KEGG" id="mmil:sm9_1800"/>
<evidence type="ECO:0000256" key="5">
    <source>
        <dbReference type="ARBA" id="ARBA00023136"/>
    </source>
</evidence>
<dbReference type="PANTHER" id="PTHR30287:SF1">
    <property type="entry name" value="INNER MEMBRANE PROTEIN"/>
    <property type="match status" value="1"/>
</dbReference>
<evidence type="ECO:0000313" key="9">
    <source>
        <dbReference type="Proteomes" id="UP000067738"/>
    </source>
</evidence>
<dbReference type="Proteomes" id="UP000067738">
    <property type="component" value="Chromosome"/>
</dbReference>
<feature type="domain" description="ABC3 transporter permease C-terminal" evidence="7">
    <location>
        <begin position="627"/>
        <end position="742"/>
    </location>
</feature>
<feature type="transmembrane region" description="Helical" evidence="6">
    <location>
        <begin position="707"/>
        <end position="735"/>
    </location>
</feature>
<keyword evidence="9" id="KW-1185">Reference proteome</keyword>
<evidence type="ECO:0000313" key="8">
    <source>
        <dbReference type="EMBL" id="ALT69567.1"/>
    </source>
</evidence>
<evidence type="ECO:0000256" key="4">
    <source>
        <dbReference type="ARBA" id="ARBA00022989"/>
    </source>
</evidence>
<dbReference type="RefSeq" id="WP_058739796.1">
    <property type="nucleotide sequence ID" value="NZ_CP011266.1"/>
</dbReference>
<evidence type="ECO:0000259" key="7">
    <source>
        <dbReference type="Pfam" id="PF02687"/>
    </source>
</evidence>